<dbReference type="GO" id="GO:0052689">
    <property type="term" value="F:carboxylic ester hydrolase activity"/>
    <property type="evidence" value="ECO:0007669"/>
    <property type="project" value="UniProtKB-KW"/>
</dbReference>
<dbReference type="AlphaFoldDB" id="A0A840I089"/>
<dbReference type="EMBL" id="JACHOB010000001">
    <property type="protein sequence ID" value="MBB4657588.1"/>
    <property type="molecule type" value="Genomic_DNA"/>
</dbReference>
<proteinExistence type="predicted"/>
<feature type="domain" description="4-O-methyl-glucuronoyl methylesterase-like" evidence="5">
    <location>
        <begin position="158"/>
        <end position="397"/>
    </location>
</feature>
<dbReference type="Proteomes" id="UP000563524">
    <property type="component" value="Unassembled WGS sequence"/>
</dbReference>
<dbReference type="Gene3D" id="3.40.50.1820">
    <property type="entry name" value="alpha/beta hydrolase"/>
    <property type="match status" value="1"/>
</dbReference>
<sequence>MRRSTRRIATLFAVATVLGSAADAQSPAPLTAEEDHRRLLDLLGIDELRPGRDGMNPEAANAANYDEAASNPYPDLPDPLLMEDGAPVVDAEDWPARRAELLDLFSREIYGYVPEETPAVTWSVTEEREAEVAGVPAIVRDYVGHVDNSAYPAVAVDMEMTVTTPAEVKGPVPAVLSFVFRFPAGFEPPAGWEPPSPSATERVLSRGWAHIEFVPTTVQADDGAGLAEGIIGLTNKGRPRDADDWGALRAWAWGASRVLDHLEDMSEIDGERVAVEGLSRYGKAVLVTMAYDERFAAGFSGSSGEGGGSLYRRDNGEVVENIASSGEYHWMAGNFLKYAGPLGWDDLPIDAHELIALSAPRPLFMGTGTAEEGDAWVDPVGIFMATEAASPVYELLGEKGLPDVEFPGPGVGLTDGTLAFRQHRDGHSNHLNWPYFLDFAARELGAKAEGGASGR</sequence>
<evidence type="ECO:0000256" key="4">
    <source>
        <dbReference type="SAM" id="SignalP"/>
    </source>
</evidence>
<protein>
    <recommendedName>
        <fullName evidence="5">4-O-methyl-glucuronoyl methylesterase-like domain-containing protein</fullName>
    </recommendedName>
</protein>
<evidence type="ECO:0000256" key="2">
    <source>
        <dbReference type="ARBA" id="ARBA00022729"/>
    </source>
</evidence>
<feature type="signal peptide" evidence="4">
    <location>
        <begin position="1"/>
        <end position="24"/>
    </location>
</feature>
<keyword evidence="1" id="KW-0719">Serine esterase</keyword>
<dbReference type="RefSeq" id="WP_221400809.1">
    <property type="nucleotide sequence ID" value="NZ_JACHOB010000001.1"/>
</dbReference>
<evidence type="ECO:0000259" key="5">
    <source>
        <dbReference type="Pfam" id="PF22244"/>
    </source>
</evidence>
<keyword evidence="2 4" id="KW-0732">Signal</keyword>
<dbReference type="InterPro" id="IPR029058">
    <property type="entry name" value="AB_hydrolase_fold"/>
</dbReference>
<keyword evidence="3" id="KW-0378">Hydrolase</keyword>
<comment type="caution">
    <text evidence="6">The sequence shown here is derived from an EMBL/GenBank/DDBJ whole genome shotgun (WGS) entry which is preliminary data.</text>
</comment>
<gene>
    <name evidence="6" type="ORF">GGQ59_000088</name>
</gene>
<evidence type="ECO:0000313" key="6">
    <source>
        <dbReference type="EMBL" id="MBB4657588.1"/>
    </source>
</evidence>
<dbReference type="SUPFAM" id="SSF53474">
    <property type="entry name" value="alpha/beta-Hydrolases"/>
    <property type="match status" value="1"/>
</dbReference>
<evidence type="ECO:0000313" key="7">
    <source>
        <dbReference type="Proteomes" id="UP000563524"/>
    </source>
</evidence>
<dbReference type="InterPro" id="IPR054579">
    <property type="entry name" value="GCE-like_dom"/>
</dbReference>
<dbReference type="Pfam" id="PF22244">
    <property type="entry name" value="GCE_fung"/>
    <property type="match status" value="1"/>
</dbReference>
<accession>A0A840I089</accession>
<evidence type="ECO:0000256" key="1">
    <source>
        <dbReference type="ARBA" id="ARBA00022487"/>
    </source>
</evidence>
<reference evidence="6 7" key="1">
    <citation type="submission" date="2020-08" db="EMBL/GenBank/DDBJ databases">
        <title>Genomic Encyclopedia of Type Strains, Phase IV (KMG-IV): sequencing the most valuable type-strain genomes for metagenomic binning, comparative biology and taxonomic classification.</title>
        <authorList>
            <person name="Goeker M."/>
        </authorList>
    </citation>
    <scope>NUCLEOTIDE SEQUENCE [LARGE SCALE GENOMIC DNA]</scope>
    <source>
        <strain evidence="6 7">DSM 102850</strain>
    </source>
</reference>
<keyword evidence="7" id="KW-1185">Reference proteome</keyword>
<organism evidence="6 7">
    <name type="scientific">Parvularcula dongshanensis</name>
    <dbReference type="NCBI Taxonomy" id="1173995"/>
    <lineage>
        <taxon>Bacteria</taxon>
        <taxon>Pseudomonadati</taxon>
        <taxon>Pseudomonadota</taxon>
        <taxon>Alphaproteobacteria</taxon>
        <taxon>Parvularculales</taxon>
        <taxon>Parvularculaceae</taxon>
        <taxon>Parvularcula</taxon>
    </lineage>
</organism>
<feature type="chain" id="PRO_5033048664" description="4-O-methyl-glucuronoyl methylesterase-like domain-containing protein" evidence="4">
    <location>
        <begin position="25"/>
        <end position="455"/>
    </location>
</feature>
<name>A0A840I089_9PROT</name>
<evidence type="ECO:0000256" key="3">
    <source>
        <dbReference type="ARBA" id="ARBA00022801"/>
    </source>
</evidence>